<dbReference type="EMBL" id="BARV01023523">
    <property type="protein sequence ID" value="GAI37720.1"/>
    <property type="molecule type" value="Genomic_DNA"/>
</dbReference>
<name>X1PFA4_9ZZZZ</name>
<sequence>MSTRNMTMVVDRSHAEEHEAGFALKPQLVSDKANVHMYLHHDGYPEWRGVELANWINHMQEYKGFNNFGDGSRIASHLVHDFHYNSQFLYPNVDSCDHEYTWIIWTGKPDVWLSAYNQYNNVCEFVGTPDKLIHRYKQKNMGYTDWT</sequence>
<accession>X1PFA4</accession>
<evidence type="ECO:0000313" key="1">
    <source>
        <dbReference type="EMBL" id="GAI37720.1"/>
    </source>
</evidence>
<gene>
    <name evidence="1" type="ORF">S06H3_38577</name>
</gene>
<comment type="caution">
    <text evidence="1">The sequence shown here is derived from an EMBL/GenBank/DDBJ whole genome shotgun (WGS) entry which is preliminary data.</text>
</comment>
<organism evidence="1">
    <name type="scientific">marine sediment metagenome</name>
    <dbReference type="NCBI Taxonomy" id="412755"/>
    <lineage>
        <taxon>unclassified sequences</taxon>
        <taxon>metagenomes</taxon>
        <taxon>ecological metagenomes</taxon>
    </lineage>
</organism>
<reference evidence="1" key="1">
    <citation type="journal article" date="2014" name="Front. Microbiol.">
        <title>High frequency of phylogenetically diverse reductive dehalogenase-homologous genes in deep subseafloor sedimentary metagenomes.</title>
        <authorList>
            <person name="Kawai M."/>
            <person name="Futagami T."/>
            <person name="Toyoda A."/>
            <person name="Takaki Y."/>
            <person name="Nishi S."/>
            <person name="Hori S."/>
            <person name="Arai W."/>
            <person name="Tsubouchi T."/>
            <person name="Morono Y."/>
            <person name="Uchiyama I."/>
            <person name="Ito T."/>
            <person name="Fujiyama A."/>
            <person name="Inagaki F."/>
            <person name="Takami H."/>
        </authorList>
    </citation>
    <scope>NUCLEOTIDE SEQUENCE</scope>
    <source>
        <strain evidence="1">Expedition CK06-06</strain>
    </source>
</reference>
<proteinExistence type="predicted"/>
<feature type="non-terminal residue" evidence="1">
    <location>
        <position position="147"/>
    </location>
</feature>
<protein>
    <submittedName>
        <fullName evidence="1">Uncharacterized protein</fullName>
    </submittedName>
</protein>
<dbReference type="AlphaFoldDB" id="X1PFA4"/>